<dbReference type="AlphaFoldDB" id="A0A5J4W804"/>
<name>A0A5J4W804_9EUKA</name>
<feature type="compositionally biased region" description="Basic and acidic residues" evidence="1">
    <location>
        <begin position="87"/>
        <end position="103"/>
    </location>
</feature>
<evidence type="ECO:0000313" key="2">
    <source>
        <dbReference type="EMBL" id="KAA6391007.1"/>
    </source>
</evidence>
<dbReference type="Proteomes" id="UP000324800">
    <property type="component" value="Unassembled WGS sequence"/>
</dbReference>
<protein>
    <submittedName>
        <fullName evidence="2">Uncharacterized protein</fullName>
    </submittedName>
</protein>
<reference evidence="2 3" key="1">
    <citation type="submission" date="2019-03" db="EMBL/GenBank/DDBJ databases">
        <title>Single cell metagenomics reveals metabolic interactions within the superorganism composed of flagellate Streblomastix strix and complex community of Bacteroidetes bacteria on its surface.</title>
        <authorList>
            <person name="Treitli S.C."/>
            <person name="Kolisko M."/>
            <person name="Husnik F."/>
            <person name="Keeling P."/>
            <person name="Hampl V."/>
        </authorList>
    </citation>
    <scope>NUCLEOTIDE SEQUENCE [LARGE SCALE GENOMIC DNA]</scope>
    <source>
        <strain evidence="2">ST1C</strain>
    </source>
</reference>
<feature type="compositionally biased region" description="Low complexity" evidence="1">
    <location>
        <begin position="71"/>
        <end position="83"/>
    </location>
</feature>
<proteinExistence type="predicted"/>
<organism evidence="2 3">
    <name type="scientific">Streblomastix strix</name>
    <dbReference type="NCBI Taxonomy" id="222440"/>
    <lineage>
        <taxon>Eukaryota</taxon>
        <taxon>Metamonada</taxon>
        <taxon>Preaxostyla</taxon>
        <taxon>Oxymonadida</taxon>
        <taxon>Streblomastigidae</taxon>
        <taxon>Streblomastix</taxon>
    </lineage>
</organism>
<sequence length="111" mass="12576">MLNFIYSKQLIKVGNKLQKQKLKKDKPTLEENSNDNQIEPEEIEKRMKALSDATNPILEKHGKIPHQSGKQQQAPSSSSTVSKQQKKGNEKEENIKKGKKDDSDTSDNSEL</sequence>
<evidence type="ECO:0000256" key="1">
    <source>
        <dbReference type="SAM" id="MobiDB-lite"/>
    </source>
</evidence>
<feature type="region of interest" description="Disordered" evidence="1">
    <location>
        <begin position="15"/>
        <end position="111"/>
    </location>
</feature>
<gene>
    <name evidence="2" type="ORF">EZS28_013467</name>
</gene>
<comment type="caution">
    <text evidence="2">The sequence shown here is derived from an EMBL/GenBank/DDBJ whole genome shotgun (WGS) entry which is preliminary data.</text>
</comment>
<accession>A0A5J4W804</accession>
<dbReference type="EMBL" id="SNRW01003025">
    <property type="protein sequence ID" value="KAA6391007.1"/>
    <property type="molecule type" value="Genomic_DNA"/>
</dbReference>
<evidence type="ECO:0000313" key="3">
    <source>
        <dbReference type="Proteomes" id="UP000324800"/>
    </source>
</evidence>